<feature type="transmembrane region" description="Helical" evidence="1">
    <location>
        <begin position="146"/>
        <end position="165"/>
    </location>
</feature>
<feature type="transmembrane region" description="Helical" evidence="1">
    <location>
        <begin position="12"/>
        <end position="30"/>
    </location>
</feature>
<dbReference type="InterPro" id="IPR002656">
    <property type="entry name" value="Acyl_transf_3_dom"/>
</dbReference>
<keyword evidence="3" id="KW-0808">Transferase</keyword>
<feature type="transmembrane region" description="Helical" evidence="1">
    <location>
        <begin position="236"/>
        <end position="258"/>
    </location>
</feature>
<gene>
    <name evidence="3" type="ORF">XF2B_53150</name>
</gene>
<evidence type="ECO:0000256" key="1">
    <source>
        <dbReference type="SAM" id="Phobius"/>
    </source>
</evidence>
<organism evidence="3">
    <name type="scientific">Bradyrhizobium diazoefficiens</name>
    <dbReference type="NCBI Taxonomy" id="1355477"/>
    <lineage>
        <taxon>Bacteria</taxon>
        <taxon>Pseudomonadati</taxon>
        <taxon>Pseudomonadota</taxon>
        <taxon>Alphaproteobacteria</taxon>
        <taxon>Hyphomicrobiales</taxon>
        <taxon>Nitrobacteraceae</taxon>
        <taxon>Bradyrhizobium</taxon>
    </lineage>
</organism>
<dbReference type="GO" id="GO:0016020">
    <property type="term" value="C:membrane"/>
    <property type="evidence" value="ECO:0007669"/>
    <property type="project" value="TreeGrafter"/>
</dbReference>
<reference evidence="3" key="1">
    <citation type="submission" date="2020-05" db="EMBL/GenBank/DDBJ databases">
        <title>Complete genome sequence of Bradyrhizobium diazoefficiens XF2 isolated from soybean nodule.</title>
        <authorList>
            <person name="Noda R."/>
            <person name="Kakizaki K."/>
            <person name="Minamisawa K."/>
        </authorList>
    </citation>
    <scope>NUCLEOTIDE SEQUENCE</scope>
    <source>
        <strain evidence="3">XF2</strain>
    </source>
</reference>
<name>A0A809XU92_9BRAD</name>
<keyword evidence="3" id="KW-0012">Acyltransferase</keyword>
<feature type="transmembrane region" description="Helical" evidence="1">
    <location>
        <begin position="185"/>
        <end position="206"/>
    </location>
</feature>
<feature type="transmembrane region" description="Helical" evidence="1">
    <location>
        <begin position="293"/>
        <end position="318"/>
    </location>
</feature>
<keyword evidence="1" id="KW-0812">Transmembrane</keyword>
<dbReference type="RefSeq" id="WP_304553198.1">
    <property type="nucleotide sequence ID" value="NZ_CP126001.1"/>
</dbReference>
<accession>A0A809XU92</accession>
<keyword evidence="1" id="KW-1133">Transmembrane helix</keyword>
<dbReference type="AlphaFoldDB" id="A0A809XU92"/>
<proteinExistence type="predicted"/>
<dbReference type="InterPro" id="IPR050879">
    <property type="entry name" value="Acyltransferase_3"/>
</dbReference>
<dbReference type="EMBL" id="AP023092">
    <property type="protein sequence ID" value="BCE31546.1"/>
    <property type="molecule type" value="Genomic_DNA"/>
</dbReference>
<feature type="transmembrane region" description="Helical" evidence="1">
    <location>
        <begin position="113"/>
        <end position="134"/>
    </location>
</feature>
<feature type="transmembrane region" description="Helical" evidence="1">
    <location>
        <begin position="36"/>
        <end position="56"/>
    </location>
</feature>
<dbReference type="Pfam" id="PF01757">
    <property type="entry name" value="Acyl_transf_3"/>
    <property type="match status" value="1"/>
</dbReference>
<feature type="transmembrane region" description="Helical" evidence="1">
    <location>
        <begin position="77"/>
        <end position="101"/>
    </location>
</feature>
<protein>
    <submittedName>
        <fullName evidence="3">Acyltransferase</fullName>
    </submittedName>
</protein>
<keyword evidence="1" id="KW-0472">Membrane</keyword>
<dbReference type="GO" id="GO:0000271">
    <property type="term" value="P:polysaccharide biosynthetic process"/>
    <property type="evidence" value="ECO:0007669"/>
    <property type="project" value="TreeGrafter"/>
</dbReference>
<dbReference type="PANTHER" id="PTHR23028">
    <property type="entry name" value="ACETYLTRANSFERASE"/>
    <property type="match status" value="1"/>
</dbReference>
<evidence type="ECO:0000259" key="2">
    <source>
        <dbReference type="Pfam" id="PF01757"/>
    </source>
</evidence>
<dbReference type="PANTHER" id="PTHR23028:SF53">
    <property type="entry name" value="ACYL_TRANSF_3 DOMAIN-CONTAINING PROTEIN"/>
    <property type="match status" value="1"/>
</dbReference>
<feature type="transmembrane region" description="Helical" evidence="1">
    <location>
        <begin position="213"/>
        <end position="230"/>
    </location>
</feature>
<sequence length="346" mass="37713">MKKLAFIDALRGYAVLGVLLVHTGQVSGFPDAPVAAGARGVQLFFVVSALTLMLSWHHRNDGAGPFLIRRAFRILPMFWLSIPLYLSGPVDWQIVAAALLLQASRPDWLFAPIVPGGWSICAEAAFYLVFPVLAATVTSAKRATMLLVAAALVAVLWRYAGMKYLPLVYPDASRDELWVFNQFTFPSQFVVFAEGVLCFFLIPGFAKLRRVQLEIILWSALCGAAFSSVYKPHLFPAFGGFFAIVAACMANGAGRILINPAISWIGRCSFSIYILQWLAIGHAQPIADHFEGAAKLIVLLTGTVILATAMSSVTYLLIERPMIRLGNLLLARTAEPKMLPSNAPSV</sequence>
<evidence type="ECO:0000313" key="3">
    <source>
        <dbReference type="EMBL" id="BCE31546.1"/>
    </source>
</evidence>
<dbReference type="GO" id="GO:0016747">
    <property type="term" value="F:acyltransferase activity, transferring groups other than amino-acyl groups"/>
    <property type="evidence" value="ECO:0007669"/>
    <property type="project" value="InterPro"/>
</dbReference>
<feature type="transmembrane region" description="Helical" evidence="1">
    <location>
        <begin position="270"/>
        <end position="287"/>
    </location>
</feature>
<feature type="domain" description="Acyltransferase 3" evidence="2">
    <location>
        <begin position="5"/>
        <end position="310"/>
    </location>
</feature>